<evidence type="ECO:0000313" key="16">
    <source>
        <dbReference type="Proteomes" id="UP000575480"/>
    </source>
</evidence>
<feature type="transmembrane region" description="Helical" evidence="1">
    <location>
        <begin position="136"/>
        <end position="159"/>
    </location>
</feature>
<evidence type="ECO:0000313" key="15">
    <source>
        <dbReference type="Proteomes" id="UP000563820"/>
    </source>
</evidence>
<dbReference type="EMBL" id="JACATH010000002">
    <property type="protein sequence ID" value="NWJ56710.1"/>
    <property type="molecule type" value="Genomic_DNA"/>
</dbReference>
<feature type="transmembrane region" description="Helical" evidence="1">
    <location>
        <begin position="7"/>
        <end position="29"/>
    </location>
</feature>
<evidence type="ECO:0000256" key="1">
    <source>
        <dbReference type="SAM" id="Phobius"/>
    </source>
</evidence>
<evidence type="ECO:0000313" key="3">
    <source>
        <dbReference type="EMBL" id="NWJ28117.1"/>
    </source>
</evidence>
<evidence type="ECO:0000313" key="5">
    <source>
        <dbReference type="EMBL" id="NWJ83491.1"/>
    </source>
</evidence>
<dbReference type="EMBL" id="JACATD010000001">
    <property type="protein sequence ID" value="NWK00559.1"/>
    <property type="molecule type" value="Genomic_DNA"/>
</dbReference>
<dbReference type="Proteomes" id="UP000549797">
    <property type="component" value="Unassembled WGS sequence"/>
</dbReference>
<evidence type="ECO:0000313" key="6">
    <source>
        <dbReference type="EMBL" id="NWK00559.1"/>
    </source>
</evidence>
<accession>A0A7K4MT94</accession>
<sequence>MQKLGIILICSVGLIAIGLILSVLGNQIILEGVSQGDGKVSSDQTLVISVDFVSKDTSGVFAVQIIEFKDNTFSAKVLDPFDSEIISQTINEETIEKGFDVLETGTYKLIIESTSNEETQMFAAIGPLPDTGKKSLGFVSVYILVIGMVGLVASGIYGIKNRVRSV</sequence>
<dbReference type="Proteomes" id="UP000559282">
    <property type="component" value="Unassembled WGS sequence"/>
</dbReference>
<gene>
    <name evidence="6" type="ORF">HX840_01395</name>
    <name evidence="7" type="ORF">HX847_02510</name>
    <name evidence="3" type="ORF">HX848_01755</name>
    <name evidence="8" type="ORF">HX852_00490</name>
    <name evidence="9" type="ORF">HX853_00710</name>
    <name evidence="5" type="ORF">HX854_01935</name>
    <name evidence="4" type="ORF">HX858_02960</name>
    <name evidence="2" type="ORF">HX860_01375</name>
</gene>
<name>A0A7K4MT94_9ARCH</name>
<evidence type="ECO:0000313" key="10">
    <source>
        <dbReference type="Proteomes" id="UP000520052"/>
    </source>
</evidence>
<dbReference type="Proteomes" id="UP000520052">
    <property type="component" value="Unassembled WGS sequence"/>
</dbReference>
<evidence type="ECO:0000313" key="2">
    <source>
        <dbReference type="EMBL" id="NWJ19722.1"/>
    </source>
</evidence>
<dbReference type="EMBL" id="JACATE010000002">
    <property type="protein sequence ID" value="NWJ28117.1"/>
    <property type="molecule type" value="Genomic_DNA"/>
</dbReference>
<dbReference type="Proteomes" id="UP000563820">
    <property type="component" value="Unassembled WGS sequence"/>
</dbReference>
<dbReference type="Proteomes" id="UP000535457">
    <property type="component" value="Unassembled WGS sequence"/>
</dbReference>
<reference evidence="10 11" key="1">
    <citation type="journal article" date="2019" name="Environ. Microbiol.">
        <title>Genomics insights into ecotype formation of ammonia-oxidizing archaea in the deep ocean.</title>
        <authorList>
            <person name="Wang Y."/>
            <person name="Huang J.M."/>
            <person name="Cui G.J."/>
            <person name="Nunoura T."/>
            <person name="Takaki Y."/>
            <person name="Li W.L."/>
            <person name="Li J."/>
            <person name="Gao Z.M."/>
            <person name="Takai K."/>
            <person name="Zhang A.Q."/>
            <person name="Stepanauskas R."/>
        </authorList>
    </citation>
    <scope>NUCLEOTIDE SEQUENCE [LARGE SCALE GENOMIC DNA]</scope>
    <source>
        <strain evidence="8 13">D1a</strain>
        <strain evidence="2 17">L14</strain>
        <strain evidence="4 16">L15a</strain>
        <strain evidence="9 11">L19a</strain>
        <strain evidence="7 14">T1C4</strain>
        <strain evidence="3 15">T1L11</strain>
        <strain evidence="6 12">T1L9</strain>
        <strain evidence="5 10">T3L1</strain>
    </source>
</reference>
<dbReference type="Proteomes" id="UP000587702">
    <property type="component" value="Unassembled WGS sequence"/>
</dbReference>
<keyword evidence="1" id="KW-1133">Transmembrane helix</keyword>
<evidence type="ECO:0000313" key="4">
    <source>
        <dbReference type="EMBL" id="NWJ56710.1"/>
    </source>
</evidence>
<evidence type="ECO:0000313" key="11">
    <source>
        <dbReference type="Proteomes" id="UP000535457"/>
    </source>
</evidence>
<dbReference type="EMBL" id="JACATI010000001">
    <property type="protein sequence ID" value="NWJ19722.1"/>
    <property type="molecule type" value="Genomic_DNA"/>
</dbReference>
<comment type="caution">
    <text evidence="4">The sequence shown here is derived from an EMBL/GenBank/DDBJ whole genome shotgun (WGS) entry which is preliminary data.</text>
</comment>
<dbReference type="EMBL" id="JACATJ010000001">
    <property type="protein sequence ID" value="NWK08274.1"/>
    <property type="molecule type" value="Genomic_DNA"/>
</dbReference>
<evidence type="ECO:0000313" key="7">
    <source>
        <dbReference type="EMBL" id="NWK07282.1"/>
    </source>
</evidence>
<evidence type="ECO:0000313" key="12">
    <source>
        <dbReference type="Proteomes" id="UP000547822"/>
    </source>
</evidence>
<dbReference type="EMBL" id="JACATC010000002">
    <property type="protein sequence ID" value="NWJ83491.1"/>
    <property type="molecule type" value="Genomic_DNA"/>
</dbReference>
<protein>
    <submittedName>
        <fullName evidence="4">Uncharacterized protein</fullName>
    </submittedName>
</protein>
<evidence type="ECO:0000313" key="8">
    <source>
        <dbReference type="EMBL" id="NWK08274.1"/>
    </source>
</evidence>
<evidence type="ECO:0000313" key="14">
    <source>
        <dbReference type="Proteomes" id="UP000559282"/>
    </source>
</evidence>
<evidence type="ECO:0000313" key="17">
    <source>
        <dbReference type="Proteomes" id="UP000587702"/>
    </source>
</evidence>
<organism evidence="4 16">
    <name type="scientific">Marine Group I thaumarchaeote</name>
    <dbReference type="NCBI Taxonomy" id="2511932"/>
    <lineage>
        <taxon>Archaea</taxon>
        <taxon>Nitrososphaerota</taxon>
        <taxon>Marine Group I</taxon>
    </lineage>
</organism>
<dbReference type="Proteomes" id="UP000575480">
    <property type="component" value="Unassembled WGS sequence"/>
</dbReference>
<evidence type="ECO:0000313" key="13">
    <source>
        <dbReference type="Proteomes" id="UP000549797"/>
    </source>
</evidence>
<keyword evidence="1" id="KW-0812">Transmembrane</keyword>
<proteinExistence type="predicted"/>
<keyword evidence="1" id="KW-0472">Membrane</keyword>
<dbReference type="EMBL" id="JACATF010000006">
    <property type="protein sequence ID" value="NWK07282.1"/>
    <property type="molecule type" value="Genomic_DNA"/>
</dbReference>
<dbReference type="Proteomes" id="UP000547822">
    <property type="component" value="Unassembled WGS sequence"/>
</dbReference>
<reference evidence="4" key="2">
    <citation type="submission" date="2020-06" db="EMBL/GenBank/DDBJ databases">
        <authorList>
            <person name="Wang Y."/>
        </authorList>
    </citation>
    <scope>NUCLEOTIDE SEQUENCE</scope>
    <source>
        <strain evidence="8">D1a</strain>
        <strain evidence="2">L14</strain>
        <strain evidence="4">L15a</strain>
        <strain evidence="9">L19a</strain>
        <strain evidence="7">T1C4</strain>
        <strain evidence="3">T1L11</strain>
        <strain evidence="6">T1L9</strain>
        <strain evidence="5">T3L1</strain>
    </source>
</reference>
<dbReference type="EMBL" id="JACATG010000001">
    <property type="protein sequence ID" value="NWK13155.1"/>
    <property type="molecule type" value="Genomic_DNA"/>
</dbReference>
<dbReference type="AlphaFoldDB" id="A0A7K4MT94"/>
<evidence type="ECO:0000313" key="9">
    <source>
        <dbReference type="EMBL" id="NWK13155.1"/>
    </source>
</evidence>